<dbReference type="RefSeq" id="WP_235225071.1">
    <property type="nucleotide sequence ID" value="NZ_JAKGAQ010000002.1"/>
</dbReference>
<dbReference type="CDD" id="cd03794">
    <property type="entry name" value="GT4_WbuB-like"/>
    <property type="match status" value="1"/>
</dbReference>
<dbReference type="Pfam" id="PF00534">
    <property type="entry name" value="Glycos_transf_1"/>
    <property type="match status" value="1"/>
</dbReference>
<keyword evidence="1" id="KW-0472">Membrane</keyword>
<accession>A0ABS9CX16</accession>
<gene>
    <name evidence="4" type="ORF">L0664_07695</name>
</gene>
<evidence type="ECO:0000313" key="4">
    <source>
        <dbReference type="EMBL" id="MCF2870944.1"/>
    </source>
</evidence>
<evidence type="ECO:0000259" key="2">
    <source>
        <dbReference type="Pfam" id="PF00534"/>
    </source>
</evidence>
<evidence type="ECO:0000256" key="1">
    <source>
        <dbReference type="SAM" id="Phobius"/>
    </source>
</evidence>
<organism evidence="4 5">
    <name type="scientific">Octadecabacter dasysiphoniae</name>
    <dbReference type="NCBI Taxonomy" id="2909341"/>
    <lineage>
        <taxon>Bacteria</taxon>
        <taxon>Pseudomonadati</taxon>
        <taxon>Pseudomonadota</taxon>
        <taxon>Alphaproteobacteria</taxon>
        <taxon>Rhodobacterales</taxon>
        <taxon>Roseobacteraceae</taxon>
        <taxon>Octadecabacter</taxon>
    </lineage>
</organism>
<comment type="caution">
    <text evidence="4">The sequence shown here is derived from an EMBL/GenBank/DDBJ whole genome shotgun (WGS) entry which is preliminary data.</text>
</comment>
<dbReference type="InterPro" id="IPR028098">
    <property type="entry name" value="Glyco_trans_4-like_N"/>
</dbReference>
<keyword evidence="1" id="KW-0812">Transmembrane</keyword>
<evidence type="ECO:0000313" key="5">
    <source>
        <dbReference type="Proteomes" id="UP001200557"/>
    </source>
</evidence>
<evidence type="ECO:0000259" key="3">
    <source>
        <dbReference type="Pfam" id="PF13579"/>
    </source>
</evidence>
<proteinExistence type="predicted"/>
<reference evidence="4 5" key="1">
    <citation type="submission" date="2022-01" db="EMBL/GenBank/DDBJ databases">
        <title>Octadecabacter sp. nov., isolated from a marine alga.</title>
        <authorList>
            <person name="Jin M.S."/>
            <person name="Kim H.M."/>
            <person name="Han D.M."/>
            <person name="Jung J.J."/>
            <person name="Jeon C.O."/>
        </authorList>
    </citation>
    <scope>NUCLEOTIDE SEQUENCE [LARGE SCALE GENOMIC DNA]</scope>
    <source>
        <strain evidence="4 5">G9-8</strain>
    </source>
</reference>
<dbReference type="Proteomes" id="UP001200557">
    <property type="component" value="Unassembled WGS sequence"/>
</dbReference>
<keyword evidence="5" id="KW-1185">Reference proteome</keyword>
<dbReference type="Pfam" id="PF13579">
    <property type="entry name" value="Glyco_trans_4_4"/>
    <property type="match status" value="1"/>
</dbReference>
<keyword evidence="1" id="KW-1133">Transmembrane helix</keyword>
<feature type="domain" description="Glycosyl transferase family 1" evidence="2">
    <location>
        <begin position="214"/>
        <end position="307"/>
    </location>
</feature>
<feature type="domain" description="Glycosyltransferase subfamily 4-like N-terminal" evidence="3">
    <location>
        <begin position="20"/>
        <end position="178"/>
    </location>
</feature>
<name>A0ABS9CX16_9RHOB</name>
<dbReference type="InterPro" id="IPR001296">
    <property type="entry name" value="Glyco_trans_1"/>
</dbReference>
<dbReference type="EMBL" id="JAKGAQ010000002">
    <property type="protein sequence ID" value="MCF2870944.1"/>
    <property type="molecule type" value="Genomic_DNA"/>
</dbReference>
<feature type="transmembrane region" description="Helical" evidence="1">
    <location>
        <begin position="78"/>
        <end position="97"/>
    </location>
</feature>
<sequence>MARNLLYIHQYFNTLEMSGGTRSYEMARRLVDDGYSVTMLTADRTKGFGMPKRETIEGFDVIWVPGAYHNSYGPFRKAMAFLLFSLVTCFYVLWLKFDVIFATSTPLTTGIPALVAKKIRSKPYVFEVRDLWPEMPIALGTIRNPRLIRVLKWLEAKIYVNAHALVGLSPGMSEGIADVLAEKGVTRPIYTAPNACDFDNLCSPLNEDYAARRADMRAKLNLTNGQTMLLYAGTFGLLNDVEYLLTLAKRTKDNADLFYVIVGGGINDQKIRDFVAAEKLQNVKIQGRVPKREIVDYFAACDAGLSLFIDLPEMEKNSANKFFDTLAAGKPVLINYGGWQADFVNAKGVGQQLSRDIEEAAGQMDVMGTTLAGITAQMVLDAAQDFSRQSVYEKVRDAIQSMDEKR</sequence>
<dbReference type="InterPro" id="IPR050194">
    <property type="entry name" value="Glycosyltransferase_grp1"/>
</dbReference>
<dbReference type="PANTHER" id="PTHR45947:SF3">
    <property type="entry name" value="SULFOQUINOVOSYL TRANSFERASE SQD2"/>
    <property type="match status" value="1"/>
</dbReference>
<dbReference type="PANTHER" id="PTHR45947">
    <property type="entry name" value="SULFOQUINOVOSYL TRANSFERASE SQD2"/>
    <property type="match status" value="1"/>
</dbReference>
<dbReference type="SUPFAM" id="SSF53756">
    <property type="entry name" value="UDP-Glycosyltransferase/glycogen phosphorylase"/>
    <property type="match status" value="1"/>
</dbReference>
<protein>
    <submittedName>
        <fullName evidence="4">Glycosyltransferase family 4 protein</fullName>
    </submittedName>
</protein>
<dbReference type="Gene3D" id="3.40.50.2000">
    <property type="entry name" value="Glycogen Phosphorylase B"/>
    <property type="match status" value="2"/>
</dbReference>